<organism evidence="1 2">
    <name type="scientific">Hwangdonia seohaensis</name>
    <dbReference type="NCBI Taxonomy" id="1240727"/>
    <lineage>
        <taxon>Bacteria</taxon>
        <taxon>Pseudomonadati</taxon>
        <taxon>Bacteroidota</taxon>
        <taxon>Flavobacteriia</taxon>
        <taxon>Flavobacteriales</taxon>
        <taxon>Flavobacteriaceae</taxon>
        <taxon>Hwangdonia</taxon>
    </lineage>
</organism>
<evidence type="ECO:0000313" key="2">
    <source>
        <dbReference type="Proteomes" id="UP001597163"/>
    </source>
</evidence>
<dbReference type="RefSeq" id="WP_311939472.1">
    <property type="nucleotide sequence ID" value="NZ_JAVSCK010000003.1"/>
</dbReference>
<evidence type="ECO:0000313" key="1">
    <source>
        <dbReference type="EMBL" id="MFD1162736.1"/>
    </source>
</evidence>
<keyword evidence="2" id="KW-1185">Reference proteome</keyword>
<dbReference type="EMBL" id="JBHTLJ010000003">
    <property type="protein sequence ID" value="MFD1162736.1"/>
    <property type="molecule type" value="Genomic_DNA"/>
</dbReference>
<accession>A0ABW3RCI8</accession>
<dbReference type="Proteomes" id="UP001597163">
    <property type="component" value="Unassembled WGS sequence"/>
</dbReference>
<protein>
    <submittedName>
        <fullName evidence="1">Uncharacterized protein</fullName>
    </submittedName>
</protein>
<sequence>MESENEEKKELSTSLVDTISKTELKEIGADVLEMGIDKILSDGILKEIPIINVATGFWKAGIAIRDYRFLN</sequence>
<name>A0ABW3RCI8_9FLAO</name>
<gene>
    <name evidence="1" type="ORF">ACFQ2E_09925</name>
</gene>
<reference evidence="2" key="1">
    <citation type="journal article" date="2019" name="Int. J. Syst. Evol. Microbiol.">
        <title>The Global Catalogue of Microorganisms (GCM) 10K type strain sequencing project: providing services to taxonomists for standard genome sequencing and annotation.</title>
        <authorList>
            <consortium name="The Broad Institute Genomics Platform"/>
            <consortium name="The Broad Institute Genome Sequencing Center for Infectious Disease"/>
            <person name="Wu L."/>
            <person name="Ma J."/>
        </authorList>
    </citation>
    <scope>NUCLEOTIDE SEQUENCE [LARGE SCALE GENOMIC DNA]</scope>
    <source>
        <strain evidence="2">CCUG 63246</strain>
    </source>
</reference>
<proteinExistence type="predicted"/>
<comment type="caution">
    <text evidence="1">The sequence shown here is derived from an EMBL/GenBank/DDBJ whole genome shotgun (WGS) entry which is preliminary data.</text>
</comment>